<keyword evidence="1" id="KW-0732">Signal</keyword>
<sequence>MASFKVTLAVMAILLAILLLTVVSAESNQGLAHLLSSRTKRDGGGGSYYGRGYGMGMGMMGLGGLGGLGGGLGGFRGGYLYG</sequence>
<protein>
    <submittedName>
        <fullName evidence="2">Uncharacterized protein</fullName>
    </submittedName>
</protein>
<accession>A0A1W0X6E8</accession>
<name>A0A1W0X6E8_HYPEX</name>
<dbReference type="EMBL" id="MTYJ01000015">
    <property type="protein sequence ID" value="OQV22901.1"/>
    <property type="molecule type" value="Genomic_DNA"/>
</dbReference>
<dbReference type="Proteomes" id="UP000192578">
    <property type="component" value="Unassembled WGS sequence"/>
</dbReference>
<proteinExistence type="predicted"/>
<evidence type="ECO:0000313" key="3">
    <source>
        <dbReference type="Proteomes" id="UP000192578"/>
    </source>
</evidence>
<evidence type="ECO:0000313" key="2">
    <source>
        <dbReference type="EMBL" id="OQV22901.1"/>
    </source>
</evidence>
<dbReference type="AlphaFoldDB" id="A0A1W0X6E8"/>
<feature type="chain" id="PRO_5013162009" evidence="1">
    <location>
        <begin position="26"/>
        <end position="82"/>
    </location>
</feature>
<gene>
    <name evidence="2" type="ORF">BV898_03331</name>
</gene>
<comment type="caution">
    <text evidence="2">The sequence shown here is derived from an EMBL/GenBank/DDBJ whole genome shotgun (WGS) entry which is preliminary data.</text>
</comment>
<organism evidence="2 3">
    <name type="scientific">Hypsibius exemplaris</name>
    <name type="common">Freshwater tardigrade</name>
    <dbReference type="NCBI Taxonomy" id="2072580"/>
    <lineage>
        <taxon>Eukaryota</taxon>
        <taxon>Metazoa</taxon>
        <taxon>Ecdysozoa</taxon>
        <taxon>Tardigrada</taxon>
        <taxon>Eutardigrada</taxon>
        <taxon>Parachela</taxon>
        <taxon>Hypsibioidea</taxon>
        <taxon>Hypsibiidae</taxon>
        <taxon>Hypsibius</taxon>
    </lineage>
</organism>
<keyword evidence="3" id="KW-1185">Reference proteome</keyword>
<reference evidence="3" key="1">
    <citation type="submission" date="2017-01" db="EMBL/GenBank/DDBJ databases">
        <title>Comparative genomics of anhydrobiosis in the tardigrade Hypsibius dujardini.</title>
        <authorList>
            <person name="Yoshida Y."/>
            <person name="Koutsovoulos G."/>
            <person name="Laetsch D."/>
            <person name="Stevens L."/>
            <person name="Kumar S."/>
            <person name="Horikawa D."/>
            <person name="Ishino K."/>
            <person name="Komine S."/>
            <person name="Tomita M."/>
            <person name="Blaxter M."/>
            <person name="Arakawa K."/>
        </authorList>
    </citation>
    <scope>NUCLEOTIDE SEQUENCE [LARGE SCALE GENOMIC DNA]</scope>
    <source>
        <strain evidence="3">Z151</strain>
    </source>
</reference>
<evidence type="ECO:0000256" key="1">
    <source>
        <dbReference type="SAM" id="SignalP"/>
    </source>
</evidence>
<feature type="signal peptide" evidence="1">
    <location>
        <begin position="1"/>
        <end position="25"/>
    </location>
</feature>